<protein>
    <submittedName>
        <fullName evidence="4">Phosphatidylglycerophosphate synthase</fullName>
    </submittedName>
</protein>
<keyword evidence="1 2" id="KW-0808">Transferase</keyword>
<evidence type="ECO:0000256" key="1">
    <source>
        <dbReference type="ARBA" id="ARBA00022679"/>
    </source>
</evidence>
<dbReference type="InterPro" id="IPR048254">
    <property type="entry name" value="CDP_ALCOHOL_P_TRANSF_CS"/>
</dbReference>
<dbReference type="GO" id="GO:0016780">
    <property type="term" value="F:phosphotransferase activity, for other substituted phosphate groups"/>
    <property type="evidence" value="ECO:0007669"/>
    <property type="project" value="InterPro"/>
</dbReference>
<feature type="transmembrane region" description="Helical" evidence="3">
    <location>
        <begin position="24"/>
        <end position="43"/>
    </location>
</feature>
<organism evidence="4 5">
    <name type="scientific">Nonomuraea muscovyensis</name>
    <dbReference type="NCBI Taxonomy" id="1124761"/>
    <lineage>
        <taxon>Bacteria</taxon>
        <taxon>Bacillati</taxon>
        <taxon>Actinomycetota</taxon>
        <taxon>Actinomycetes</taxon>
        <taxon>Streptosporangiales</taxon>
        <taxon>Streptosporangiaceae</taxon>
        <taxon>Nonomuraea</taxon>
    </lineage>
</organism>
<dbReference type="GO" id="GO:0016020">
    <property type="term" value="C:membrane"/>
    <property type="evidence" value="ECO:0007669"/>
    <property type="project" value="InterPro"/>
</dbReference>
<dbReference type="InterPro" id="IPR043130">
    <property type="entry name" value="CDP-OH_PTrfase_TM_dom"/>
</dbReference>
<keyword evidence="3" id="KW-0472">Membrane</keyword>
<feature type="transmembrane region" description="Helical" evidence="3">
    <location>
        <begin position="55"/>
        <end position="73"/>
    </location>
</feature>
<dbReference type="Gene3D" id="1.20.120.1760">
    <property type="match status" value="1"/>
</dbReference>
<evidence type="ECO:0000313" key="5">
    <source>
        <dbReference type="Proteomes" id="UP000583800"/>
    </source>
</evidence>
<evidence type="ECO:0000313" key="4">
    <source>
        <dbReference type="EMBL" id="MBB6344226.1"/>
    </source>
</evidence>
<dbReference type="InterPro" id="IPR000462">
    <property type="entry name" value="CDP-OH_P_trans"/>
</dbReference>
<dbReference type="Proteomes" id="UP000583800">
    <property type="component" value="Unassembled WGS sequence"/>
</dbReference>
<evidence type="ECO:0000256" key="3">
    <source>
        <dbReference type="SAM" id="Phobius"/>
    </source>
</evidence>
<dbReference type="PROSITE" id="PS00379">
    <property type="entry name" value="CDP_ALCOHOL_P_TRANSF"/>
    <property type="match status" value="1"/>
</dbReference>
<comment type="caution">
    <text evidence="4">The sequence shown here is derived from an EMBL/GenBank/DDBJ whole genome shotgun (WGS) entry which is preliminary data.</text>
</comment>
<sequence length="331" mass="36046">MALFGMPGFTLDEVRARTYKPRDAWWTVFLVDPLAGRLVTVLANRTSVTPNQITWGAFALGLGSAACFLMPGWEWLVAGAVLYHLSFVLDCVDGKIARLKGTGTVMGGWLDYVFDRIRVLACALALTWGRFAATGEESYLLLGVLIVFLDMLRYVDALQVAKVRRQMRRRLSEAIEEAGGAPAGDVTTADVTAAGVTAGGGPEEAEPEPGEISSVDAVDLQRNFRAHFAWYIRIRDWLRDHRVRAHLISGIEFQMAVFIVGPITGAIVPVTLGAAALLLVFEAAIMFKLWLSSRDLTRALARIRATAAPGSGETAVAHEELPVDPLPLRRA</sequence>
<evidence type="ECO:0000256" key="2">
    <source>
        <dbReference type="RuleBase" id="RU003750"/>
    </source>
</evidence>
<accession>A0A7X0EX35</accession>
<reference evidence="4 5" key="1">
    <citation type="submission" date="2020-08" db="EMBL/GenBank/DDBJ databases">
        <title>Sequencing the genomes of 1000 actinobacteria strains.</title>
        <authorList>
            <person name="Klenk H.-P."/>
        </authorList>
    </citation>
    <scope>NUCLEOTIDE SEQUENCE [LARGE SCALE GENOMIC DNA]</scope>
    <source>
        <strain evidence="4 5">DSM 45913</strain>
    </source>
</reference>
<keyword evidence="3" id="KW-1133">Transmembrane helix</keyword>
<keyword evidence="3" id="KW-0812">Transmembrane</keyword>
<proteinExistence type="inferred from homology"/>
<name>A0A7X0EX35_9ACTN</name>
<feature type="transmembrane region" description="Helical" evidence="3">
    <location>
        <begin position="267"/>
        <end position="291"/>
    </location>
</feature>
<comment type="similarity">
    <text evidence="2">Belongs to the CDP-alcohol phosphatidyltransferase class-I family.</text>
</comment>
<dbReference type="GO" id="GO:0008654">
    <property type="term" value="P:phospholipid biosynthetic process"/>
    <property type="evidence" value="ECO:0007669"/>
    <property type="project" value="InterPro"/>
</dbReference>
<feature type="transmembrane region" description="Helical" evidence="3">
    <location>
        <begin position="139"/>
        <end position="161"/>
    </location>
</feature>
<dbReference type="Pfam" id="PF01066">
    <property type="entry name" value="CDP-OH_P_transf"/>
    <property type="match status" value="1"/>
</dbReference>
<dbReference type="AlphaFoldDB" id="A0A7X0EX35"/>
<dbReference type="EMBL" id="JACHJB010000001">
    <property type="protein sequence ID" value="MBB6344226.1"/>
    <property type="molecule type" value="Genomic_DNA"/>
</dbReference>
<dbReference type="RefSeq" id="WP_246501939.1">
    <property type="nucleotide sequence ID" value="NZ_JACHJB010000001.1"/>
</dbReference>
<feature type="transmembrane region" description="Helical" evidence="3">
    <location>
        <begin position="243"/>
        <end position="261"/>
    </location>
</feature>
<gene>
    <name evidence="4" type="ORF">FHU36_000735</name>
</gene>
<keyword evidence="5" id="KW-1185">Reference proteome</keyword>